<dbReference type="PANTHER" id="PTHR45708:SF49">
    <property type="entry name" value="ENDOCHITINASE"/>
    <property type="match status" value="1"/>
</dbReference>
<keyword evidence="4" id="KW-0146">Chitin degradation</keyword>
<feature type="region of interest" description="Disordered" evidence="9">
    <location>
        <begin position="194"/>
        <end position="224"/>
    </location>
</feature>
<feature type="compositionally biased region" description="Acidic residues" evidence="9">
    <location>
        <begin position="271"/>
        <end position="280"/>
    </location>
</feature>
<feature type="region of interest" description="Disordered" evidence="9">
    <location>
        <begin position="260"/>
        <end position="280"/>
    </location>
</feature>
<keyword evidence="3 8" id="KW-0378">Hydrolase</keyword>
<keyword evidence="5" id="KW-0119">Carbohydrate metabolism</keyword>
<reference evidence="12 13" key="1">
    <citation type="submission" date="2024-06" db="EMBL/GenBank/DDBJ databases">
        <title>Complete genome of Phlyctema vagabunda strain 19-DSS-EL-015.</title>
        <authorList>
            <person name="Fiorenzani C."/>
        </authorList>
    </citation>
    <scope>NUCLEOTIDE SEQUENCE [LARGE SCALE GENOMIC DNA]</scope>
    <source>
        <strain evidence="12 13">19-DSS-EL-015</strain>
    </source>
</reference>
<feature type="domain" description="GH18" evidence="11">
    <location>
        <begin position="422"/>
        <end position="726"/>
    </location>
</feature>
<dbReference type="Pfam" id="PF00704">
    <property type="entry name" value="Glyco_hydro_18"/>
    <property type="match status" value="1"/>
</dbReference>
<keyword evidence="7" id="KW-0624">Polysaccharide degradation</keyword>
<evidence type="ECO:0000256" key="9">
    <source>
        <dbReference type="SAM" id="MobiDB-lite"/>
    </source>
</evidence>
<evidence type="ECO:0000259" key="11">
    <source>
        <dbReference type="PROSITE" id="PS51910"/>
    </source>
</evidence>
<keyword evidence="6 8" id="KW-0326">Glycosidase</keyword>
<keyword evidence="13" id="KW-1185">Reference proteome</keyword>
<evidence type="ECO:0000256" key="6">
    <source>
        <dbReference type="ARBA" id="ARBA00023295"/>
    </source>
</evidence>
<comment type="catalytic activity">
    <reaction evidence="1">
        <text>Random endo-hydrolysis of N-acetyl-beta-D-glucosaminide (1-&gt;4)-beta-linkages in chitin and chitodextrins.</text>
        <dbReference type="EC" id="3.2.1.14"/>
    </reaction>
</comment>
<feature type="signal peptide" evidence="10">
    <location>
        <begin position="1"/>
        <end position="26"/>
    </location>
</feature>
<dbReference type="InterPro" id="IPR017853">
    <property type="entry name" value="GH"/>
</dbReference>
<dbReference type="Proteomes" id="UP001629113">
    <property type="component" value="Unassembled WGS sequence"/>
</dbReference>
<feature type="compositionally biased region" description="Polar residues" evidence="9">
    <location>
        <begin position="212"/>
        <end position="224"/>
    </location>
</feature>
<dbReference type="InterPro" id="IPR001223">
    <property type="entry name" value="Glyco_hydro18_cat"/>
</dbReference>
<dbReference type="SUPFAM" id="SSF51445">
    <property type="entry name" value="(Trans)glycosidases"/>
    <property type="match status" value="1"/>
</dbReference>
<organism evidence="12 13">
    <name type="scientific">Phlyctema vagabunda</name>
    <dbReference type="NCBI Taxonomy" id="108571"/>
    <lineage>
        <taxon>Eukaryota</taxon>
        <taxon>Fungi</taxon>
        <taxon>Dikarya</taxon>
        <taxon>Ascomycota</taxon>
        <taxon>Pezizomycotina</taxon>
        <taxon>Leotiomycetes</taxon>
        <taxon>Helotiales</taxon>
        <taxon>Dermateaceae</taxon>
        <taxon>Phlyctema</taxon>
    </lineage>
</organism>
<accession>A0ABR4PGR3</accession>
<evidence type="ECO:0000256" key="1">
    <source>
        <dbReference type="ARBA" id="ARBA00000822"/>
    </source>
</evidence>
<keyword evidence="10" id="KW-0732">Signal</keyword>
<dbReference type="Gene3D" id="3.20.20.80">
    <property type="entry name" value="Glycosidases"/>
    <property type="match status" value="1"/>
</dbReference>
<evidence type="ECO:0000256" key="5">
    <source>
        <dbReference type="ARBA" id="ARBA00023277"/>
    </source>
</evidence>
<dbReference type="PANTHER" id="PTHR45708">
    <property type="entry name" value="ENDOCHITINASE"/>
    <property type="match status" value="1"/>
</dbReference>
<dbReference type="PROSITE" id="PS01095">
    <property type="entry name" value="GH18_1"/>
    <property type="match status" value="1"/>
</dbReference>
<dbReference type="EC" id="3.2.1.14" evidence="2"/>
<evidence type="ECO:0000313" key="13">
    <source>
        <dbReference type="Proteomes" id="UP001629113"/>
    </source>
</evidence>
<evidence type="ECO:0000256" key="7">
    <source>
        <dbReference type="ARBA" id="ARBA00023326"/>
    </source>
</evidence>
<gene>
    <name evidence="12" type="ORF">PVAG01_06674</name>
</gene>
<evidence type="ECO:0000256" key="8">
    <source>
        <dbReference type="RuleBase" id="RU000489"/>
    </source>
</evidence>
<dbReference type="PROSITE" id="PS51910">
    <property type="entry name" value="GH18_2"/>
    <property type="match status" value="1"/>
</dbReference>
<evidence type="ECO:0000256" key="4">
    <source>
        <dbReference type="ARBA" id="ARBA00023024"/>
    </source>
</evidence>
<name>A0ABR4PGR3_9HELO</name>
<evidence type="ECO:0000256" key="3">
    <source>
        <dbReference type="ARBA" id="ARBA00022801"/>
    </source>
</evidence>
<proteinExistence type="predicted"/>
<evidence type="ECO:0000313" key="12">
    <source>
        <dbReference type="EMBL" id="KAL3422518.1"/>
    </source>
</evidence>
<dbReference type="InterPro" id="IPR050542">
    <property type="entry name" value="Glycosyl_Hydrlase18_Chitinase"/>
</dbReference>
<evidence type="ECO:0000256" key="10">
    <source>
        <dbReference type="SAM" id="SignalP"/>
    </source>
</evidence>
<dbReference type="EMBL" id="JBFCZG010000005">
    <property type="protein sequence ID" value="KAL3422518.1"/>
    <property type="molecule type" value="Genomic_DNA"/>
</dbReference>
<feature type="region of interest" description="Disordered" evidence="9">
    <location>
        <begin position="383"/>
        <end position="403"/>
    </location>
</feature>
<comment type="caution">
    <text evidence="12">The sequence shown here is derived from an EMBL/GenBank/DDBJ whole genome shotgun (WGS) entry which is preliminary data.</text>
</comment>
<feature type="chain" id="PRO_5046735234" description="chitinase" evidence="10">
    <location>
        <begin position="27"/>
        <end position="726"/>
    </location>
</feature>
<evidence type="ECO:0000256" key="2">
    <source>
        <dbReference type="ARBA" id="ARBA00012729"/>
    </source>
</evidence>
<dbReference type="InterPro" id="IPR001579">
    <property type="entry name" value="Glyco_hydro_18_chit_AS"/>
</dbReference>
<protein>
    <recommendedName>
        <fullName evidence="2">chitinase</fullName>
        <ecNumber evidence="2">3.2.1.14</ecNumber>
    </recommendedName>
</protein>
<sequence>MQHNSWKLYIFAFILLGLLGDVEVQAAKIPLREWLHSKPRHPQGHLRGVDVKISGMEFLKGYVWPRSTNSLKRSIGTLDPRDVWKVTVQRDQLQSMLLQVRTLEAQLISLIGAEFGAAASGDSGAQTSGVVVTVSSDVWALVVNGGGGQATSVQQVPAAVSMSSPLITSATAEINPAISPRVNVIPFLPAPAVDASSPTEAPAAENPVETPESAQPSPAENTDAVQPAVATPVTNLVANPVANPVPLGQGLSIAAPENVATAEGAVPSSTGEDDDNDADELPYYTRTTTQRATVTANAYITVIEQVTHTGANPQETNVDVPSATNIIDEAAALAIVAAASTAAANGQGGIVVNNNMGGVIMEAPSKTTVGGVFIEINSPTVTSEAAQPQAAEGSQTTSAADFAPAQSTASGSTYVFNAEASDNIAVYFGQTAATNLDTLADQCADPSIDIVILSFVIGQLDGGIYPSINFGAACGGQTAAMAQEAPGLLSCPALATQIELCQNAHGKKVLLSIGGATSQIAFTSADEASNFATILWNLFGPVGNVDAELRPLGTVAVDGFDIDNEFKEPANYDVLGSTFRSLFSGCTTKDYYLSSAPQCPFPDASNPLSMLLLCDFVYVQFYNNPSCEIGSDGFDASLKQWSDALQASTLATKPRLFVGAPSFSGAGSSAYTAIGSAKGMQDVAKEAKALGIPSLGGVMFWDGSEGLLNIEDGKDIFDWSKEGLTS</sequence>